<evidence type="ECO:0000256" key="1">
    <source>
        <dbReference type="ARBA" id="ARBA00023015"/>
    </source>
</evidence>
<dbReference type="AlphaFoldDB" id="A0A498RCE9"/>
<dbReference type="PANTHER" id="PTHR42756">
    <property type="entry name" value="TRANSCRIPTIONAL REGULATOR, MARR"/>
    <property type="match status" value="1"/>
</dbReference>
<dbReference type="SMART" id="SM00347">
    <property type="entry name" value="HTH_MARR"/>
    <property type="match status" value="1"/>
</dbReference>
<evidence type="ECO:0000256" key="3">
    <source>
        <dbReference type="ARBA" id="ARBA00023163"/>
    </source>
</evidence>
<name>A0A498RCE9_9FIRM</name>
<keyword evidence="3" id="KW-0804">Transcription</keyword>
<evidence type="ECO:0000313" key="6">
    <source>
        <dbReference type="Proteomes" id="UP000277811"/>
    </source>
</evidence>
<dbReference type="PROSITE" id="PS50995">
    <property type="entry name" value="HTH_MARR_2"/>
    <property type="match status" value="1"/>
</dbReference>
<dbReference type="GO" id="GO:0003700">
    <property type="term" value="F:DNA-binding transcription factor activity"/>
    <property type="evidence" value="ECO:0007669"/>
    <property type="project" value="InterPro"/>
</dbReference>
<dbReference type="PANTHER" id="PTHR42756:SF1">
    <property type="entry name" value="TRANSCRIPTIONAL REPRESSOR OF EMRAB OPERON"/>
    <property type="match status" value="1"/>
</dbReference>
<dbReference type="GO" id="GO:0003677">
    <property type="term" value="F:DNA binding"/>
    <property type="evidence" value="ECO:0007669"/>
    <property type="project" value="UniProtKB-KW"/>
</dbReference>
<dbReference type="InterPro" id="IPR036390">
    <property type="entry name" value="WH_DNA-bd_sf"/>
</dbReference>
<dbReference type="Proteomes" id="UP000277811">
    <property type="component" value="Unassembled WGS sequence"/>
</dbReference>
<keyword evidence="2" id="KW-0238">DNA-binding</keyword>
<keyword evidence="1" id="KW-0805">Transcription regulation</keyword>
<evidence type="ECO:0000259" key="4">
    <source>
        <dbReference type="PROSITE" id="PS50995"/>
    </source>
</evidence>
<reference evidence="5 6" key="1">
    <citation type="submission" date="2018-06" db="EMBL/GenBank/DDBJ databases">
        <authorList>
            <person name="Strepis N."/>
        </authorList>
    </citation>
    <scope>NUCLEOTIDE SEQUENCE [LARGE SCALE GENOMIC DNA]</scope>
    <source>
        <strain evidence="5">LUCI</strain>
    </source>
</reference>
<keyword evidence="6" id="KW-1185">Reference proteome</keyword>
<dbReference type="EMBL" id="UPPP01000080">
    <property type="protein sequence ID" value="VBB07773.1"/>
    <property type="molecule type" value="Genomic_DNA"/>
</dbReference>
<sequence>MHHSKVDLSSLQIHALETLRGEKIVTMTVLANELRMPKTQTTRIVDKLVSRKLVQREYDSTDRRIIKVSLTEAGLELLNFVVNDAIEILADKLKSLDEKDLSVLSSTATRMIEVVKALPL</sequence>
<dbReference type="Pfam" id="PF12802">
    <property type="entry name" value="MarR_2"/>
    <property type="match status" value="1"/>
</dbReference>
<proteinExistence type="predicted"/>
<dbReference type="SUPFAM" id="SSF46785">
    <property type="entry name" value="Winged helix' DNA-binding domain"/>
    <property type="match status" value="1"/>
</dbReference>
<dbReference type="PRINTS" id="PR00598">
    <property type="entry name" value="HTHMARR"/>
</dbReference>
<protein>
    <recommendedName>
        <fullName evidence="4">HTH marR-type domain-containing protein</fullName>
    </recommendedName>
</protein>
<accession>A0A498RCE9</accession>
<gene>
    <name evidence="5" type="ORF">LUCI_3038</name>
</gene>
<dbReference type="InterPro" id="IPR000835">
    <property type="entry name" value="HTH_MarR-typ"/>
</dbReference>
<organism evidence="5 6">
    <name type="scientific">Lucifera butyrica</name>
    <dbReference type="NCBI Taxonomy" id="1351585"/>
    <lineage>
        <taxon>Bacteria</taxon>
        <taxon>Bacillati</taxon>
        <taxon>Bacillota</taxon>
        <taxon>Negativicutes</taxon>
        <taxon>Veillonellales</taxon>
        <taxon>Veillonellaceae</taxon>
        <taxon>Lucifera</taxon>
    </lineage>
</organism>
<dbReference type="Gene3D" id="1.10.10.10">
    <property type="entry name" value="Winged helix-like DNA-binding domain superfamily/Winged helix DNA-binding domain"/>
    <property type="match status" value="1"/>
</dbReference>
<evidence type="ECO:0000313" key="5">
    <source>
        <dbReference type="EMBL" id="VBB07773.1"/>
    </source>
</evidence>
<dbReference type="InterPro" id="IPR036388">
    <property type="entry name" value="WH-like_DNA-bd_sf"/>
</dbReference>
<feature type="domain" description="HTH marR-type" evidence="4">
    <location>
        <begin position="1"/>
        <end position="113"/>
    </location>
</feature>
<evidence type="ECO:0000256" key="2">
    <source>
        <dbReference type="ARBA" id="ARBA00023125"/>
    </source>
</evidence>